<accession>A0A543NJN4</accession>
<organism evidence="5 6">
    <name type="scientific">Haloactinospora alba</name>
    <dbReference type="NCBI Taxonomy" id="405555"/>
    <lineage>
        <taxon>Bacteria</taxon>
        <taxon>Bacillati</taxon>
        <taxon>Actinomycetota</taxon>
        <taxon>Actinomycetes</taxon>
        <taxon>Streptosporangiales</taxon>
        <taxon>Nocardiopsidaceae</taxon>
        <taxon>Haloactinospora</taxon>
    </lineage>
</organism>
<feature type="domain" description="Glycosyl transferase family 1" evidence="3">
    <location>
        <begin position="186"/>
        <end position="360"/>
    </location>
</feature>
<proteinExistence type="predicted"/>
<dbReference type="EMBL" id="VFQC01000001">
    <property type="protein sequence ID" value="TQN32016.1"/>
    <property type="molecule type" value="Genomic_DNA"/>
</dbReference>
<comment type="caution">
    <text evidence="5">The sequence shown here is derived from an EMBL/GenBank/DDBJ whole genome shotgun (WGS) entry which is preliminary data.</text>
</comment>
<evidence type="ECO:0000256" key="1">
    <source>
        <dbReference type="ARBA" id="ARBA00022676"/>
    </source>
</evidence>
<feature type="domain" description="Glycosyltransferase subfamily 4-like N-terminal" evidence="4">
    <location>
        <begin position="16"/>
        <end position="178"/>
    </location>
</feature>
<dbReference type="Gene3D" id="3.40.50.2000">
    <property type="entry name" value="Glycogen Phosphorylase B"/>
    <property type="match status" value="2"/>
</dbReference>
<dbReference type="Pfam" id="PF13439">
    <property type="entry name" value="Glyco_transf_4"/>
    <property type="match status" value="1"/>
</dbReference>
<dbReference type="Pfam" id="PF00534">
    <property type="entry name" value="Glycos_transf_1"/>
    <property type="match status" value="1"/>
</dbReference>
<dbReference type="OrthoDB" id="9808602at2"/>
<gene>
    <name evidence="5" type="ORF">FHX37_1941</name>
</gene>
<dbReference type="InterPro" id="IPR001296">
    <property type="entry name" value="Glyco_trans_1"/>
</dbReference>
<reference evidence="5 6" key="1">
    <citation type="submission" date="2019-06" db="EMBL/GenBank/DDBJ databases">
        <title>Sequencing the genomes of 1000 actinobacteria strains.</title>
        <authorList>
            <person name="Klenk H.-P."/>
        </authorList>
    </citation>
    <scope>NUCLEOTIDE SEQUENCE [LARGE SCALE GENOMIC DNA]</scope>
    <source>
        <strain evidence="5 6">DSM 45015</strain>
    </source>
</reference>
<dbReference type="RefSeq" id="WP_141923582.1">
    <property type="nucleotide sequence ID" value="NZ_VFQC01000001.1"/>
</dbReference>
<dbReference type="Proteomes" id="UP000317422">
    <property type="component" value="Unassembled WGS sequence"/>
</dbReference>
<dbReference type="FunFam" id="3.40.50.2000:FF:000069">
    <property type="entry name" value="Alpha-(1-6)-phosphatidylinositol monomannoside mannosyltransferase"/>
    <property type="match status" value="1"/>
</dbReference>
<dbReference type="GO" id="GO:0016758">
    <property type="term" value="F:hexosyltransferase activity"/>
    <property type="evidence" value="ECO:0007669"/>
    <property type="project" value="TreeGrafter"/>
</dbReference>
<dbReference type="InterPro" id="IPR028098">
    <property type="entry name" value="Glyco_trans_4-like_N"/>
</dbReference>
<dbReference type="InterPro" id="IPR050194">
    <property type="entry name" value="Glycosyltransferase_grp1"/>
</dbReference>
<protein>
    <submittedName>
        <fullName evidence="5">Phosphatidylinositol alpha-1,6-mannosyltransferase</fullName>
    </submittedName>
</protein>
<dbReference type="SUPFAM" id="SSF53756">
    <property type="entry name" value="UDP-Glycosyltransferase/glycogen phosphorylase"/>
    <property type="match status" value="1"/>
</dbReference>
<keyword evidence="6" id="KW-1185">Reference proteome</keyword>
<evidence type="ECO:0000259" key="3">
    <source>
        <dbReference type="Pfam" id="PF00534"/>
    </source>
</evidence>
<evidence type="ECO:0000313" key="6">
    <source>
        <dbReference type="Proteomes" id="UP000317422"/>
    </source>
</evidence>
<dbReference type="AlphaFoldDB" id="A0A543NJN4"/>
<keyword evidence="1 5" id="KW-0328">Glycosyltransferase</keyword>
<dbReference type="PANTHER" id="PTHR45947">
    <property type="entry name" value="SULFOQUINOVOSYL TRANSFERASE SQD2"/>
    <property type="match status" value="1"/>
</dbReference>
<evidence type="ECO:0000256" key="2">
    <source>
        <dbReference type="ARBA" id="ARBA00022679"/>
    </source>
</evidence>
<dbReference type="PANTHER" id="PTHR45947:SF3">
    <property type="entry name" value="SULFOQUINOVOSYL TRANSFERASE SQD2"/>
    <property type="match status" value="1"/>
</dbReference>
<name>A0A543NJN4_9ACTN</name>
<evidence type="ECO:0000259" key="4">
    <source>
        <dbReference type="Pfam" id="PF13439"/>
    </source>
</evidence>
<sequence>MPSTLIVTNDFPPRTGGIQEFVHELALRRPPGSVVVYCSTPTSATRGDPRVHDTGEPFPVIRENTSVLLPTPRVLRRAQRIASLEGCDSVLFGAAAPLGLLAGGLRRSGVERVVALTHGHEAGWSLLPGARQALRRIADECDTVTYLGEYTRRRLARAVSPDAAARMRQLAPGVDTDRFHPRSGGERIRQRHGLTGRRVAVCISRLVARKGQDTLIRAWPRVRAEIPDAALLIVGDGPYRARLRSLARELGVQDCVHFAGTASHQELPAYYAAGDVFAMPCRSRNGGLDIEGLGMVYLEASASGLPVVAGNSGGAPDAVLDGETGRVVDGDRPGPTARALVRLLGDPETADGMGERGRAWVEREWSWEATARRLADLLD</sequence>
<keyword evidence="2 5" id="KW-0808">Transferase</keyword>
<evidence type="ECO:0000313" key="5">
    <source>
        <dbReference type="EMBL" id="TQN32016.1"/>
    </source>
</evidence>
<dbReference type="CDD" id="cd03801">
    <property type="entry name" value="GT4_PimA-like"/>
    <property type="match status" value="1"/>
</dbReference>
<dbReference type="GO" id="GO:1901137">
    <property type="term" value="P:carbohydrate derivative biosynthetic process"/>
    <property type="evidence" value="ECO:0007669"/>
    <property type="project" value="UniProtKB-ARBA"/>
</dbReference>